<keyword evidence="9" id="KW-1185">Reference proteome</keyword>
<feature type="region of interest" description="Disordered" evidence="5">
    <location>
        <begin position="426"/>
        <end position="450"/>
    </location>
</feature>
<dbReference type="Pfam" id="PF00884">
    <property type="entry name" value="Sulfatase"/>
    <property type="match status" value="1"/>
</dbReference>
<dbReference type="InterPro" id="IPR000917">
    <property type="entry name" value="Sulfatase_N"/>
</dbReference>
<dbReference type="RefSeq" id="WP_342824884.1">
    <property type="nucleotide sequence ID" value="NZ_CP046146.1"/>
</dbReference>
<dbReference type="Proteomes" id="UP001219901">
    <property type="component" value="Chromosome"/>
</dbReference>
<dbReference type="Gene3D" id="3.30.1120.10">
    <property type="match status" value="1"/>
</dbReference>
<feature type="domain" description="Sulfatase N-terminal" evidence="6">
    <location>
        <begin position="4"/>
        <end position="326"/>
    </location>
</feature>
<proteinExistence type="inferred from homology"/>
<dbReference type="InterPro" id="IPR024607">
    <property type="entry name" value="Sulfatase_CS"/>
</dbReference>
<dbReference type="SUPFAM" id="SSF53649">
    <property type="entry name" value="Alkaline phosphatase-like"/>
    <property type="match status" value="1"/>
</dbReference>
<dbReference type="GO" id="GO:0046872">
    <property type="term" value="F:metal ion binding"/>
    <property type="evidence" value="ECO:0007669"/>
    <property type="project" value="UniProtKB-KW"/>
</dbReference>
<comment type="similarity">
    <text evidence="1">Belongs to the sulfatase family.</text>
</comment>
<dbReference type="AlphaFoldDB" id="A0AAJ5ZE36"/>
<evidence type="ECO:0000259" key="6">
    <source>
        <dbReference type="Pfam" id="PF00884"/>
    </source>
</evidence>
<evidence type="ECO:0000313" key="9">
    <source>
        <dbReference type="Proteomes" id="UP001219901"/>
    </source>
</evidence>
<feature type="compositionally biased region" description="Basic and acidic residues" evidence="5">
    <location>
        <begin position="433"/>
        <end position="450"/>
    </location>
</feature>
<dbReference type="PANTHER" id="PTHR42693">
    <property type="entry name" value="ARYLSULFATASE FAMILY MEMBER"/>
    <property type="match status" value="1"/>
</dbReference>
<reference evidence="9" key="3">
    <citation type="submission" date="2023-06" db="EMBL/GenBank/DDBJ databases">
        <title>Pangenomics reveal diversification of enzyme families and niche specialization in globally abundant SAR202 bacteria.</title>
        <authorList>
            <person name="Saw J.H.W."/>
        </authorList>
    </citation>
    <scope>NUCLEOTIDE SEQUENCE [LARGE SCALE GENOMIC DNA]</scope>
    <source>
        <strain evidence="9">JH1073</strain>
    </source>
</reference>
<dbReference type="GO" id="GO:0004065">
    <property type="term" value="F:arylsulfatase activity"/>
    <property type="evidence" value="ECO:0007669"/>
    <property type="project" value="TreeGrafter"/>
</dbReference>
<evidence type="ECO:0000313" key="7">
    <source>
        <dbReference type="EMBL" id="MDG0866981.1"/>
    </source>
</evidence>
<evidence type="ECO:0000256" key="4">
    <source>
        <dbReference type="ARBA" id="ARBA00022837"/>
    </source>
</evidence>
<accession>A0AAJ5ZE36</accession>
<dbReference type="Proteomes" id="UP001321249">
    <property type="component" value="Unassembled WGS sequence"/>
</dbReference>
<evidence type="ECO:0000256" key="3">
    <source>
        <dbReference type="ARBA" id="ARBA00022801"/>
    </source>
</evidence>
<keyword evidence="3 8" id="KW-0378">Hydrolase</keyword>
<reference evidence="8" key="2">
    <citation type="journal article" date="2023" name="Nat. Commun.">
        <title>Cultivation of marine bacteria of the SAR202 clade.</title>
        <authorList>
            <person name="Lim Y."/>
            <person name="Seo J.H."/>
            <person name="Giovannoni S.J."/>
            <person name="Kang I."/>
            <person name="Cho J.C."/>
        </authorList>
    </citation>
    <scope>NUCLEOTIDE SEQUENCE</scope>
    <source>
        <strain evidence="8">JH1073</strain>
    </source>
</reference>
<reference evidence="9 10" key="1">
    <citation type="submission" date="2019-11" db="EMBL/GenBank/DDBJ databases">
        <authorList>
            <person name="Cho J.-C."/>
        </authorList>
    </citation>
    <scope>NUCLEOTIDE SEQUENCE [LARGE SCALE GENOMIC DNA]</scope>
    <source>
        <strain evidence="8 9">JH1073</strain>
        <strain evidence="7 10">JH702</strain>
    </source>
</reference>
<organism evidence="8 9">
    <name type="scientific">Candidatus Lucifugimonas marina</name>
    <dbReference type="NCBI Taxonomy" id="3038979"/>
    <lineage>
        <taxon>Bacteria</taxon>
        <taxon>Bacillati</taxon>
        <taxon>Chloroflexota</taxon>
        <taxon>Dehalococcoidia</taxon>
        <taxon>SAR202 cluster</taxon>
        <taxon>Candidatus Lucifugimonadales</taxon>
        <taxon>Candidatus Lucifugimonadaceae</taxon>
        <taxon>Candidatus Lucifugimonas</taxon>
    </lineage>
</organism>
<dbReference type="InterPro" id="IPR017850">
    <property type="entry name" value="Alkaline_phosphatase_core_sf"/>
</dbReference>
<dbReference type="EMBL" id="CP046147">
    <property type="protein sequence ID" value="WFG38396.1"/>
    <property type="molecule type" value="Genomic_DNA"/>
</dbReference>
<dbReference type="PANTHER" id="PTHR42693:SF53">
    <property type="entry name" value="ENDO-4-O-SULFATASE"/>
    <property type="match status" value="1"/>
</dbReference>
<protein>
    <submittedName>
        <fullName evidence="8">Sulfatase-like hydrolase/transferase</fullName>
    </submittedName>
</protein>
<gene>
    <name evidence="7" type="ORF">GKO46_07835</name>
    <name evidence="8" type="ORF">GKO48_01840</name>
</gene>
<keyword evidence="2" id="KW-0479">Metal-binding</keyword>
<dbReference type="PROSITE" id="PS00149">
    <property type="entry name" value="SULFATASE_2"/>
    <property type="match status" value="1"/>
</dbReference>
<dbReference type="PROSITE" id="PS00523">
    <property type="entry name" value="SULFATASE_1"/>
    <property type="match status" value="1"/>
</dbReference>
<dbReference type="InterPro" id="IPR050738">
    <property type="entry name" value="Sulfatase"/>
</dbReference>
<evidence type="ECO:0000256" key="2">
    <source>
        <dbReference type="ARBA" id="ARBA00022723"/>
    </source>
</evidence>
<dbReference type="EMBL" id="WMBE01000002">
    <property type="protein sequence ID" value="MDG0866981.1"/>
    <property type="molecule type" value="Genomic_DNA"/>
</dbReference>
<dbReference type="CDD" id="cd16026">
    <property type="entry name" value="GALNS_like"/>
    <property type="match status" value="1"/>
</dbReference>
<keyword evidence="4" id="KW-0106">Calcium</keyword>
<evidence type="ECO:0000256" key="1">
    <source>
        <dbReference type="ARBA" id="ARBA00008779"/>
    </source>
</evidence>
<evidence type="ECO:0000313" key="10">
    <source>
        <dbReference type="Proteomes" id="UP001321249"/>
    </source>
</evidence>
<sequence length="465" mass="51881">MAQPNIVLINCDDLGYGDLGVYGSTINKTPALDKMAAEGVRFTDFYVASGVCSPSRGALLTGCYPQRIGFGEFDGFRVLFPGDAIGLNPDETTIAGALKDVGYSTKIIGKWHCGDQKEFLPTNHGFDSYYGLPYSNDMGRQVEDPTIDDHDRLEALRSRPPLPLIRDAEVIQEQPDLRALTERYTEEAVKFIRGNKENPFFLYFAHMYVHLPLYASENLVNASENGDYGACVAGVDWVAEVLFDELKRQGLDENTLVIFTSDNGSRMQDQGGSNGALRGRKGQTWDGGQRVPCIMRWPGKIPAGEVRSELTSTIDFFGTIANLTGAQLPEDRTTDSVDISPLMFANEPTTSPRSEFFYYDGNNLEAVRDDQWKLHVRKEDEEVNELYDLRADIGETNNVYDQNPDVVARLTGLIEACQRDLGDQVNGIQGNDVRPHGRVENPDTLTHYDPEHPYIYAEYDKAERG</sequence>
<evidence type="ECO:0000313" key="8">
    <source>
        <dbReference type="EMBL" id="WFG38396.1"/>
    </source>
</evidence>
<name>A0AAJ5ZE36_9CHLR</name>
<dbReference type="Gene3D" id="3.40.720.10">
    <property type="entry name" value="Alkaline Phosphatase, subunit A"/>
    <property type="match status" value="1"/>
</dbReference>
<evidence type="ECO:0000256" key="5">
    <source>
        <dbReference type="SAM" id="MobiDB-lite"/>
    </source>
</evidence>